<dbReference type="EMBL" id="KZ305041">
    <property type="protein sequence ID" value="PIA40728.1"/>
    <property type="molecule type" value="Genomic_DNA"/>
</dbReference>
<evidence type="ECO:0000313" key="3">
    <source>
        <dbReference type="Proteomes" id="UP000230069"/>
    </source>
</evidence>
<gene>
    <name evidence="2" type="ORF">AQUCO_02400061v1</name>
</gene>
<dbReference type="AlphaFoldDB" id="A0A2G5DB29"/>
<feature type="compositionally biased region" description="Polar residues" evidence="1">
    <location>
        <begin position="26"/>
        <end position="42"/>
    </location>
</feature>
<accession>A0A2G5DB29</accession>
<dbReference type="PANTHER" id="PTHR33018:SF37">
    <property type="entry name" value="TRANSPOSASE TNP1_EN_SPM-LIKE DOMAIN-CONTAINING PROTEIN"/>
    <property type="match status" value="1"/>
</dbReference>
<sequence>MASPTSQPSGSTLPSSQPPNVPESVQPDTPSSTTPSEATNNTQKLLVEVTKDGIVYGDNANAWKKRVSYYFRASIPISYASWSGVDVSFKDKLWEALMKEFYFSVPDYKARPYVEKGFAQKLRTRKVKYRPLLKATLEESIAACPTEEMDPLHWRGFCINKHTEKQKEIKKKNAASRKRWKTTHCLGRRSYAQNKQNPGKKARRVDAWKRGRNVLMGVFLKVLVRHTNKEVVASGVVDAENGGICHGREVDDGEVKVYVEKVFDGSTPIYDGPQNSCTTLEDIADGGYLIWLKARLRFER</sequence>
<proteinExistence type="predicted"/>
<dbReference type="Proteomes" id="UP000230069">
    <property type="component" value="Unassembled WGS sequence"/>
</dbReference>
<feature type="compositionally biased region" description="Polar residues" evidence="1">
    <location>
        <begin position="1"/>
        <end position="15"/>
    </location>
</feature>
<dbReference type="OrthoDB" id="1913335at2759"/>
<keyword evidence="3" id="KW-1185">Reference proteome</keyword>
<feature type="region of interest" description="Disordered" evidence="1">
    <location>
        <begin position="1"/>
        <end position="42"/>
    </location>
</feature>
<evidence type="ECO:0008006" key="4">
    <source>
        <dbReference type="Google" id="ProtNLM"/>
    </source>
</evidence>
<dbReference type="InParanoid" id="A0A2G5DB29"/>
<evidence type="ECO:0000313" key="2">
    <source>
        <dbReference type="EMBL" id="PIA40728.1"/>
    </source>
</evidence>
<dbReference type="PANTHER" id="PTHR33018">
    <property type="entry name" value="OS10G0338966 PROTEIN-RELATED"/>
    <property type="match status" value="1"/>
</dbReference>
<dbReference type="STRING" id="218851.A0A2G5DB29"/>
<reference evidence="2 3" key="1">
    <citation type="submission" date="2017-09" db="EMBL/GenBank/DDBJ databases">
        <title>WGS assembly of Aquilegia coerulea Goldsmith.</title>
        <authorList>
            <person name="Hodges S."/>
            <person name="Kramer E."/>
            <person name="Nordborg M."/>
            <person name="Tomkins J."/>
            <person name="Borevitz J."/>
            <person name="Derieg N."/>
            <person name="Yan J."/>
            <person name="Mihaltcheva S."/>
            <person name="Hayes R.D."/>
            <person name="Rokhsar D."/>
        </authorList>
    </citation>
    <scope>NUCLEOTIDE SEQUENCE [LARGE SCALE GENOMIC DNA]</scope>
    <source>
        <strain evidence="3">cv. Goldsmith</strain>
    </source>
</reference>
<evidence type="ECO:0000256" key="1">
    <source>
        <dbReference type="SAM" id="MobiDB-lite"/>
    </source>
</evidence>
<name>A0A2G5DB29_AQUCA</name>
<organism evidence="2 3">
    <name type="scientific">Aquilegia coerulea</name>
    <name type="common">Rocky mountain columbine</name>
    <dbReference type="NCBI Taxonomy" id="218851"/>
    <lineage>
        <taxon>Eukaryota</taxon>
        <taxon>Viridiplantae</taxon>
        <taxon>Streptophyta</taxon>
        <taxon>Embryophyta</taxon>
        <taxon>Tracheophyta</taxon>
        <taxon>Spermatophyta</taxon>
        <taxon>Magnoliopsida</taxon>
        <taxon>Ranunculales</taxon>
        <taxon>Ranunculaceae</taxon>
        <taxon>Thalictroideae</taxon>
        <taxon>Aquilegia</taxon>
    </lineage>
</organism>
<protein>
    <recommendedName>
        <fullName evidence="4">Transposase Tnp1/En/Spm-like domain-containing protein</fullName>
    </recommendedName>
</protein>